<gene>
    <name evidence="1" type="ORF">ACH5RR_008873</name>
</gene>
<protein>
    <submittedName>
        <fullName evidence="1">Uncharacterized protein</fullName>
    </submittedName>
</protein>
<evidence type="ECO:0000313" key="1">
    <source>
        <dbReference type="EMBL" id="KAL3529551.1"/>
    </source>
</evidence>
<organism evidence="1 2">
    <name type="scientific">Cinchona calisaya</name>
    <dbReference type="NCBI Taxonomy" id="153742"/>
    <lineage>
        <taxon>Eukaryota</taxon>
        <taxon>Viridiplantae</taxon>
        <taxon>Streptophyta</taxon>
        <taxon>Embryophyta</taxon>
        <taxon>Tracheophyta</taxon>
        <taxon>Spermatophyta</taxon>
        <taxon>Magnoliopsida</taxon>
        <taxon>eudicotyledons</taxon>
        <taxon>Gunneridae</taxon>
        <taxon>Pentapetalae</taxon>
        <taxon>asterids</taxon>
        <taxon>lamiids</taxon>
        <taxon>Gentianales</taxon>
        <taxon>Rubiaceae</taxon>
        <taxon>Cinchonoideae</taxon>
        <taxon>Cinchoneae</taxon>
        <taxon>Cinchona</taxon>
    </lineage>
</organism>
<evidence type="ECO:0000313" key="2">
    <source>
        <dbReference type="Proteomes" id="UP001630127"/>
    </source>
</evidence>
<reference evidence="1 2" key="1">
    <citation type="submission" date="2024-11" db="EMBL/GenBank/DDBJ databases">
        <title>A near-complete genome assembly of Cinchona calisaya.</title>
        <authorList>
            <person name="Lian D.C."/>
            <person name="Zhao X.W."/>
            <person name="Wei L."/>
        </authorList>
    </citation>
    <scope>NUCLEOTIDE SEQUENCE [LARGE SCALE GENOMIC DNA]</scope>
    <source>
        <tissue evidence="1">Nenye</tissue>
    </source>
</reference>
<sequence>MCLSRLAMGILQSFKKSTGLQERSQVDIRKLSRPPPERGIYLGYGGKDFGSERSVKTDPFNGWSNFVLEGDVLQVIKDLNDDEQDLVGSWKLAG</sequence>
<keyword evidence="2" id="KW-1185">Reference proteome</keyword>
<accession>A0ABD3ACQ1</accession>
<dbReference type="AlphaFoldDB" id="A0ABD3ACQ1"/>
<comment type="caution">
    <text evidence="1">The sequence shown here is derived from an EMBL/GenBank/DDBJ whole genome shotgun (WGS) entry which is preliminary data.</text>
</comment>
<dbReference type="EMBL" id="JBJUIK010000004">
    <property type="protein sequence ID" value="KAL3529551.1"/>
    <property type="molecule type" value="Genomic_DNA"/>
</dbReference>
<dbReference type="Proteomes" id="UP001630127">
    <property type="component" value="Unassembled WGS sequence"/>
</dbReference>
<proteinExistence type="predicted"/>
<name>A0ABD3ACQ1_9GENT</name>